<dbReference type="EMBL" id="KV722591">
    <property type="protein sequence ID" value="OCH85331.1"/>
    <property type="molecule type" value="Genomic_DNA"/>
</dbReference>
<accession>A0A8E2DFV9</accession>
<keyword evidence="1" id="KW-0812">Transmembrane</keyword>
<gene>
    <name evidence="2" type="ORF">OBBRIDRAFT_807601</name>
</gene>
<organism evidence="2 3">
    <name type="scientific">Obba rivulosa</name>
    <dbReference type="NCBI Taxonomy" id="1052685"/>
    <lineage>
        <taxon>Eukaryota</taxon>
        <taxon>Fungi</taxon>
        <taxon>Dikarya</taxon>
        <taxon>Basidiomycota</taxon>
        <taxon>Agaricomycotina</taxon>
        <taxon>Agaricomycetes</taxon>
        <taxon>Polyporales</taxon>
        <taxon>Gelatoporiaceae</taxon>
        <taxon>Obba</taxon>
    </lineage>
</organism>
<protein>
    <submittedName>
        <fullName evidence="2">Uncharacterized protein</fullName>
    </submittedName>
</protein>
<evidence type="ECO:0000256" key="1">
    <source>
        <dbReference type="SAM" id="Phobius"/>
    </source>
</evidence>
<keyword evidence="3" id="KW-1185">Reference proteome</keyword>
<reference evidence="2 3" key="1">
    <citation type="submission" date="2016-07" db="EMBL/GenBank/DDBJ databases">
        <title>Draft genome of the white-rot fungus Obba rivulosa 3A-2.</title>
        <authorList>
            <consortium name="DOE Joint Genome Institute"/>
            <person name="Miettinen O."/>
            <person name="Riley R."/>
            <person name="Acob R."/>
            <person name="Barry K."/>
            <person name="Cullen D."/>
            <person name="De Vries R."/>
            <person name="Hainaut M."/>
            <person name="Hatakka A."/>
            <person name="Henrissat B."/>
            <person name="Hilden K."/>
            <person name="Kuo R."/>
            <person name="Labutti K."/>
            <person name="Lipzen A."/>
            <person name="Makela M.R."/>
            <person name="Sandor L."/>
            <person name="Spatafora J.W."/>
            <person name="Grigoriev I.V."/>
            <person name="Hibbett D.S."/>
        </authorList>
    </citation>
    <scope>NUCLEOTIDE SEQUENCE [LARGE SCALE GENOMIC DNA]</scope>
    <source>
        <strain evidence="2 3">3A-2</strain>
    </source>
</reference>
<dbReference type="Proteomes" id="UP000250043">
    <property type="component" value="Unassembled WGS sequence"/>
</dbReference>
<sequence length="199" mass="22720">MCWKKQHQDIQQKSCSTASYKLYITSVSEEAFTVCFFGKNYAADTAKHNKEFTSPLSELAEAGRQDFEMQRTGQISWVADLDKYWPGECSVVRNMQEKWGDARLRARVIAIAAVIAICAAKFLIFTQMKALQKPAARLRYLEGQDIFHILELYLKGRYHTQKAEAIIKNYNSLFATICKEQLANTEAFKTKWGIILASA</sequence>
<proteinExistence type="predicted"/>
<evidence type="ECO:0000313" key="2">
    <source>
        <dbReference type="EMBL" id="OCH85331.1"/>
    </source>
</evidence>
<feature type="transmembrane region" description="Helical" evidence="1">
    <location>
        <begin position="104"/>
        <end position="124"/>
    </location>
</feature>
<name>A0A8E2DFV9_9APHY</name>
<evidence type="ECO:0000313" key="3">
    <source>
        <dbReference type="Proteomes" id="UP000250043"/>
    </source>
</evidence>
<keyword evidence="1" id="KW-0472">Membrane</keyword>
<dbReference type="AlphaFoldDB" id="A0A8E2DFV9"/>
<keyword evidence="1" id="KW-1133">Transmembrane helix</keyword>